<keyword evidence="2" id="KW-1185">Reference proteome</keyword>
<gene>
    <name evidence="1" type="ORF">PEVE_00016296</name>
</gene>
<proteinExistence type="predicted"/>
<sequence>QEKPSPGVSKCNHPCCLTCPFLKQGQINYSFTSTEEKRYIHDPLNCKSKNLLVIYLTECKKCRKQYLGEIKRHLDQHFGEHRRSLLNSDGHFPNPTPVSEHFNQADHSIHDVLLIPLELIRSSHDSVRKAREAHLIDKAMTLD</sequence>
<evidence type="ECO:0000313" key="1">
    <source>
        <dbReference type="EMBL" id="CAH3022645.1"/>
    </source>
</evidence>
<accession>A0ABN8M4H9</accession>
<protein>
    <recommendedName>
        <fullName evidence="3">C2H2-type domain-containing protein</fullName>
    </recommendedName>
</protein>
<comment type="caution">
    <text evidence="1">The sequence shown here is derived from an EMBL/GenBank/DDBJ whole genome shotgun (WGS) entry which is preliminary data.</text>
</comment>
<evidence type="ECO:0000313" key="2">
    <source>
        <dbReference type="Proteomes" id="UP001159427"/>
    </source>
</evidence>
<feature type="non-terminal residue" evidence="1">
    <location>
        <position position="1"/>
    </location>
</feature>
<name>A0ABN8M4H9_9CNID</name>
<dbReference type="EMBL" id="CALNXI010000228">
    <property type="protein sequence ID" value="CAH3022645.1"/>
    <property type="molecule type" value="Genomic_DNA"/>
</dbReference>
<dbReference type="CDD" id="cd10442">
    <property type="entry name" value="GIY-YIG_PLEs"/>
    <property type="match status" value="1"/>
</dbReference>
<organism evidence="1 2">
    <name type="scientific">Porites evermanni</name>
    <dbReference type="NCBI Taxonomy" id="104178"/>
    <lineage>
        <taxon>Eukaryota</taxon>
        <taxon>Metazoa</taxon>
        <taxon>Cnidaria</taxon>
        <taxon>Anthozoa</taxon>
        <taxon>Hexacorallia</taxon>
        <taxon>Scleractinia</taxon>
        <taxon>Fungiina</taxon>
        <taxon>Poritidae</taxon>
        <taxon>Porites</taxon>
    </lineage>
</organism>
<dbReference type="Proteomes" id="UP001159427">
    <property type="component" value="Unassembled WGS sequence"/>
</dbReference>
<reference evidence="1 2" key="1">
    <citation type="submission" date="2022-05" db="EMBL/GenBank/DDBJ databases">
        <authorList>
            <consortium name="Genoscope - CEA"/>
            <person name="William W."/>
        </authorList>
    </citation>
    <scope>NUCLEOTIDE SEQUENCE [LARGE SCALE GENOMIC DNA]</scope>
</reference>
<evidence type="ECO:0008006" key="3">
    <source>
        <dbReference type="Google" id="ProtNLM"/>
    </source>
</evidence>